<reference evidence="4 5" key="1">
    <citation type="submission" date="2020-08" db="EMBL/GenBank/DDBJ databases">
        <title>Genome public.</title>
        <authorList>
            <person name="Liu C."/>
            <person name="Sun Q."/>
        </authorList>
    </citation>
    <scope>NUCLEOTIDE SEQUENCE [LARGE SCALE GENOMIC DNA]</scope>
    <source>
        <strain evidence="4 5">NSJ-79</strain>
    </source>
</reference>
<dbReference type="Proteomes" id="UP000651475">
    <property type="component" value="Unassembled WGS sequence"/>
</dbReference>
<dbReference type="InterPro" id="IPR002495">
    <property type="entry name" value="Glyco_trans_8"/>
</dbReference>
<dbReference type="RefSeq" id="WP_186928988.1">
    <property type="nucleotide sequence ID" value="NZ_JACOOJ010000006.1"/>
</dbReference>
<gene>
    <name evidence="4" type="ORF">H8S65_05395</name>
</gene>
<evidence type="ECO:0000313" key="5">
    <source>
        <dbReference type="Proteomes" id="UP000651475"/>
    </source>
</evidence>
<evidence type="ECO:0000256" key="2">
    <source>
        <dbReference type="ARBA" id="ARBA00022679"/>
    </source>
</evidence>
<dbReference type="EMBL" id="JACOOJ010000006">
    <property type="protein sequence ID" value="MBC5632209.1"/>
    <property type="molecule type" value="Genomic_DNA"/>
</dbReference>
<dbReference type="Pfam" id="PF01501">
    <property type="entry name" value="Glyco_transf_8"/>
    <property type="match status" value="1"/>
</dbReference>
<name>A0ABR7DLA8_9BACT</name>
<keyword evidence="1" id="KW-0328">Glycosyltransferase</keyword>
<dbReference type="SUPFAM" id="SSF53448">
    <property type="entry name" value="Nucleotide-diphospho-sugar transferases"/>
    <property type="match status" value="1"/>
</dbReference>
<keyword evidence="2" id="KW-0808">Transferase</keyword>
<keyword evidence="5" id="KW-1185">Reference proteome</keyword>
<accession>A0ABR7DLA8</accession>
<evidence type="ECO:0000313" key="4">
    <source>
        <dbReference type="EMBL" id="MBC5632209.1"/>
    </source>
</evidence>
<comment type="caution">
    <text evidence="4">The sequence shown here is derived from an EMBL/GenBank/DDBJ whole genome shotgun (WGS) entry which is preliminary data.</text>
</comment>
<dbReference type="PANTHER" id="PTHR13778">
    <property type="entry name" value="GLYCOSYLTRANSFERASE 8 DOMAIN-CONTAINING PROTEIN"/>
    <property type="match status" value="1"/>
</dbReference>
<keyword evidence="3" id="KW-0479">Metal-binding</keyword>
<evidence type="ECO:0000256" key="1">
    <source>
        <dbReference type="ARBA" id="ARBA00022676"/>
    </source>
</evidence>
<protein>
    <submittedName>
        <fullName evidence="4">Glycosyltransferase family 8 protein</fullName>
    </submittedName>
</protein>
<dbReference type="PANTHER" id="PTHR13778:SF47">
    <property type="entry name" value="LIPOPOLYSACCHARIDE 1,3-GALACTOSYLTRANSFERASE"/>
    <property type="match status" value="1"/>
</dbReference>
<dbReference type="Gene3D" id="3.90.550.10">
    <property type="entry name" value="Spore Coat Polysaccharide Biosynthesis Protein SpsA, Chain A"/>
    <property type="match status" value="1"/>
</dbReference>
<sequence length="325" mass="38243">MICLLNVGKAEKVKVKSGDIHIVLASDDAYVQHLGVLLVSIFENNRNESIVVHLLSDNISAEKKEILSRIIENNYKQNVVFYEMNRNIFKDFPVRAKDHISIAAYYRLMLSDLLPQKMTKVLYLDCDMIVTGSLHPLWNTDLSGFALAAVKDNLSYMPETFERLSLPSADCYFNTGLLLINLDYWRKENIFEQAVEITKNKADILLWHDQDLLNILFHAHWMSLPYRWNVMNTLMRPLPFYTPDMIKSIDMEIKKRVVVHYTCAWKPWIYPCDNPLCFEYYKYLKLSPWKKFKPARSLNRVFKWQIHKIRVLLGLLGKGYREIEL</sequence>
<dbReference type="InterPro" id="IPR050748">
    <property type="entry name" value="Glycosyltrans_8_dom-fam"/>
</dbReference>
<organism evidence="4 5">
    <name type="scientific">Parabacteroides hominis</name>
    <dbReference type="NCBI Taxonomy" id="2763057"/>
    <lineage>
        <taxon>Bacteria</taxon>
        <taxon>Pseudomonadati</taxon>
        <taxon>Bacteroidota</taxon>
        <taxon>Bacteroidia</taxon>
        <taxon>Bacteroidales</taxon>
        <taxon>Tannerellaceae</taxon>
        <taxon>Parabacteroides</taxon>
    </lineage>
</organism>
<dbReference type="CDD" id="cd04194">
    <property type="entry name" value="GT8_A4GalT_like"/>
    <property type="match status" value="1"/>
</dbReference>
<dbReference type="InterPro" id="IPR029044">
    <property type="entry name" value="Nucleotide-diphossugar_trans"/>
</dbReference>
<proteinExistence type="predicted"/>
<evidence type="ECO:0000256" key="3">
    <source>
        <dbReference type="ARBA" id="ARBA00022723"/>
    </source>
</evidence>